<dbReference type="AlphaFoldDB" id="A0A6A4T6C7"/>
<organism evidence="6 7">
    <name type="scientific">Scophthalmus maximus</name>
    <name type="common">Turbot</name>
    <name type="synonym">Psetta maxima</name>
    <dbReference type="NCBI Taxonomy" id="52904"/>
    <lineage>
        <taxon>Eukaryota</taxon>
        <taxon>Metazoa</taxon>
        <taxon>Chordata</taxon>
        <taxon>Craniata</taxon>
        <taxon>Vertebrata</taxon>
        <taxon>Euteleostomi</taxon>
        <taxon>Actinopterygii</taxon>
        <taxon>Neopterygii</taxon>
        <taxon>Teleostei</taxon>
        <taxon>Neoteleostei</taxon>
        <taxon>Acanthomorphata</taxon>
        <taxon>Carangaria</taxon>
        <taxon>Pleuronectiformes</taxon>
        <taxon>Pleuronectoidei</taxon>
        <taxon>Scophthalmidae</taxon>
        <taxon>Scophthalmus</taxon>
    </lineage>
</organism>
<keyword evidence="5" id="KW-0539">Nucleus</keyword>
<keyword evidence="2" id="KW-0479">Metal-binding</keyword>
<sequence>MYLSIPRSGPNASFVRPAASCSTEQAAEFTDSILNMTVKDMRPLSIVEDEGFQKMISTLNPRYTLPSRTYFMKMIEKKYEEIQGKLKNTIKETDMQTDIWTSVATEAYLGVTCHFLGEDLEMESYSLTTMTLEEKHTAANIEEWSEDVISKFVIPPEKIKAVVHGNCADVLVAVNILAGKHAMCRSHPEFGCAKHSKEKPSYRQVCGCCKMHGQTF</sequence>
<dbReference type="EMBL" id="VEVO01000008">
    <property type="protein sequence ID" value="KAF0038714.1"/>
    <property type="molecule type" value="Genomic_DNA"/>
</dbReference>
<dbReference type="GO" id="GO:0005634">
    <property type="term" value="C:nucleus"/>
    <property type="evidence" value="ECO:0007669"/>
    <property type="project" value="UniProtKB-SubCell"/>
</dbReference>
<dbReference type="InterPro" id="IPR012337">
    <property type="entry name" value="RNaseH-like_sf"/>
</dbReference>
<evidence type="ECO:0000256" key="3">
    <source>
        <dbReference type="ARBA" id="ARBA00022771"/>
    </source>
</evidence>
<dbReference type="GO" id="GO:0008270">
    <property type="term" value="F:zinc ion binding"/>
    <property type="evidence" value="ECO:0007669"/>
    <property type="project" value="UniProtKB-KW"/>
</dbReference>
<keyword evidence="3" id="KW-0863">Zinc-finger</keyword>
<dbReference type="Gene3D" id="1.10.10.1070">
    <property type="entry name" value="Zinc finger, BED domain-containing"/>
    <property type="match status" value="1"/>
</dbReference>
<dbReference type="SUPFAM" id="SSF53098">
    <property type="entry name" value="Ribonuclease H-like"/>
    <property type="match status" value="1"/>
</dbReference>
<name>A0A6A4T6C7_SCOMX</name>
<evidence type="ECO:0000256" key="2">
    <source>
        <dbReference type="ARBA" id="ARBA00022723"/>
    </source>
</evidence>
<dbReference type="PANTHER" id="PTHR46481">
    <property type="entry name" value="ZINC FINGER BED DOMAIN-CONTAINING PROTEIN 4"/>
    <property type="match status" value="1"/>
</dbReference>
<evidence type="ECO:0000256" key="5">
    <source>
        <dbReference type="ARBA" id="ARBA00023242"/>
    </source>
</evidence>
<comment type="subcellular location">
    <subcellularLocation>
        <location evidence="1">Nucleus</location>
    </subcellularLocation>
</comment>
<dbReference type="InterPro" id="IPR052035">
    <property type="entry name" value="ZnF_BED_domain_contain"/>
</dbReference>
<reference evidence="6 7" key="1">
    <citation type="submission" date="2019-06" db="EMBL/GenBank/DDBJ databases">
        <title>Draft genomes of female and male turbot (Scophthalmus maximus).</title>
        <authorList>
            <person name="Xu H."/>
            <person name="Xu X.-W."/>
            <person name="Shao C."/>
            <person name="Chen S."/>
        </authorList>
    </citation>
    <scope>NUCLEOTIDE SEQUENCE [LARGE SCALE GENOMIC DNA]</scope>
    <source>
        <strain evidence="6">Ysfricsl-2016a</strain>
        <tissue evidence="6">Blood</tissue>
    </source>
</reference>
<evidence type="ECO:0000313" key="7">
    <source>
        <dbReference type="Proteomes" id="UP000438429"/>
    </source>
</evidence>
<dbReference type="Proteomes" id="UP000438429">
    <property type="component" value="Unassembled WGS sequence"/>
</dbReference>
<evidence type="ECO:0000256" key="4">
    <source>
        <dbReference type="ARBA" id="ARBA00022833"/>
    </source>
</evidence>
<comment type="caution">
    <text evidence="6">The sequence shown here is derived from an EMBL/GenBank/DDBJ whole genome shotgun (WGS) entry which is preliminary data.</text>
</comment>
<keyword evidence="4" id="KW-0862">Zinc</keyword>
<accession>A0A6A4T6C7</accession>
<evidence type="ECO:0000313" key="6">
    <source>
        <dbReference type="EMBL" id="KAF0038714.1"/>
    </source>
</evidence>
<proteinExistence type="predicted"/>
<protein>
    <submittedName>
        <fullName evidence="6">Uncharacterized protein</fullName>
    </submittedName>
</protein>
<evidence type="ECO:0000256" key="1">
    <source>
        <dbReference type="ARBA" id="ARBA00004123"/>
    </source>
</evidence>
<dbReference type="SUPFAM" id="SSF140996">
    <property type="entry name" value="Hermes dimerisation domain"/>
    <property type="match status" value="1"/>
</dbReference>
<gene>
    <name evidence="6" type="ORF">F2P81_009198</name>
</gene>
<dbReference type="PANTHER" id="PTHR46481:SF10">
    <property type="entry name" value="ZINC FINGER BED DOMAIN-CONTAINING PROTEIN 39"/>
    <property type="match status" value="1"/>
</dbReference>